<protein>
    <submittedName>
        <fullName evidence="4">IS630 family transposase</fullName>
    </submittedName>
</protein>
<name>A0A2S9V762_9ALTE</name>
<dbReference type="SUPFAM" id="SSF46689">
    <property type="entry name" value="Homeodomain-like"/>
    <property type="match status" value="1"/>
</dbReference>
<evidence type="ECO:0000259" key="1">
    <source>
        <dbReference type="Pfam" id="PF13358"/>
    </source>
</evidence>
<dbReference type="NCBIfam" id="NF033545">
    <property type="entry name" value="transpos_IS630"/>
    <property type="match status" value="1"/>
</dbReference>
<dbReference type="OrthoDB" id="129174at2"/>
<evidence type="ECO:0000313" key="5">
    <source>
        <dbReference type="Proteomes" id="UP000238949"/>
    </source>
</evidence>
<organism evidence="4 5">
    <name type="scientific">Alteromonas alba</name>
    <dbReference type="NCBI Taxonomy" id="2079529"/>
    <lineage>
        <taxon>Bacteria</taxon>
        <taxon>Pseudomonadati</taxon>
        <taxon>Pseudomonadota</taxon>
        <taxon>Gammaproteobacteria</taxon>
        <taxon>Alteromonadales</taxon>
        <taxon>Alteromonadaceae</taxon>
        <taxon>Alteromonas/Salinimonas group</taxon>
        <taxon>Alteromonas</taxon>
    </lineage>
</organism>
<feature type="domain" description="Winged helix-turn helix" evidence="3">
    <location>
        <begin position="99"/>
        <end position="155"/>
    </location>
</feature>
<dbReference type="Pfam" id="PF13518">
    <property type="entry name" value="HTH_28"/>
    <property type="match status" value="1"/>
</dbReference>
<dbReference type="GO" id="GO:0003676">
    <property type="term" value="F:nucleic acid binding"/>
    <property type="evidence" value="ECO:0007669"/>
    <property type="project" value="InterPro"/>
</dbReference>
<evidence type="ECO:0000259" key="2">
    <source>
        <dbReference type="Pfam" id="PF13518"/>
    </source>
</evidence>
<gene>
    <name evidence="4" type="ORF">C6Y40_17440</name>
</gene>
<accession>A0A2S9V762</accession>
<dbReference type="InterPro" id="IPR025959">
    <property type="entry name" value="Winged_HTH_dom"/>
</dbReference>
<dbReference type="InterPro" id="IPR055247">
    <property type="entry name" value="InsJ-like_HTH"/>
</dbReference>
<dbReference type="AlphaFoldDB" id="A0A2S9V762"/>
<evidence type="ECO:0000259" key="3">
    <source>
        <dbReference type="Pfam" id="PF13592"/>
    </source>
</evidence>
<sequence>MTLLSSDALLGLSKKEKNPNKRVRLLAVSLYFDCHNRAQVARQLKVARRSVNSWVGEYLVHGLAGLEDKPRYGKRSALSDKQKQQLSRFIDNRSQTDKGGRLTGMDIREYIRVEFGVDYHLSHIYKVLAKLGYSWITSRSKHPKQQSGVQDAYKKFPLETILNTPVYVQHDHIDIWFQDEARFGQQNTTTRLWAKTGTRPRAVRQQQFEYAHLFGAVCPETGETEALLAPYVSKDIMRKHLIQISQRTKPGRHAIVVMDGAGWHTNDIAEGIPNMTIMKIPPYSPELNPIEQVWSWLRQHHLANRCFKGYDDIVEACSHAWNDFISNTKRVIKMCSRDWAVVGKL</sequence>
<dbReference type="EMBL" id="PVNP01000190">
    <property type="protein sequence ID" value="PRO72301.1"/>
    <property type="molecule type" value="Genomic_DNA"/>
</dbReference>
<keyword evidence="5" id="KW-1185">Reference proteome</keyword>
<dbReference type="Pfam" id="PF13358">
    <property type="entry name" value="DDE_3"/>
    <property type="match status" value="1"/>
</dbReference>
<dbReference type="Proteomes" id="UP000238949">
    <property type="component" value="Unassembled WGS sequence"/>
</dbReference>
<dbReference type="InterPro" id="IPR009057">
    <property type="entry name" value="Homeodomain-like_sf"/>
</dbReference>
<evidence type="ECO:0000313" key="4">
    <source>
        <dbReference type="EMBL" id="PRO72301.1"/>
    </source>
</evidence>
<dbReference type="Pfam" id="PF13592">
    <property type="entry name" value="HTH_33"/>
    <property type="match status" value="1"/>
</dbReference>
<dbReference type="InterPro" id="IPR047655">
    <property type="entry name" value="Transpos_IS630-like"/>
</dbReference>
<feature type="domain" description="Insertion element IS150 protein InsJ-like helix-turn-helix" evidence="2">
    <location>
        <begin position="24"/>
        <end position="74"/>
    </location>
</feature>
<dbReference type="InterPro" id="IPR036397">
    <property type="entry name" value="RNaseH_sf"/>
</dbReference>
<comment type="caution">
    <text evidence="4">The sequence shown here is derived from an EMBL/GenBank/DDBJ whole genome shotgun (WGS) entry which is preliminary data.</text>
</comment>
<feature type="domain" description="Tc1-like transposase DDE" evidence="1">
    <location>
        <begin position="174"/>
        <end position="312"/>
    </location>
</feature>
<dbReference type="InterPro" id="IPR038717">
    <property type="entry name" value="Tc1-like_DDE_dom"/>
</dbReference>
<reference evidence="5" key="1">
    <citation type="journal article" date="2020" name="Int. J. Syst. Evol. Microbiol.">
        <title>Alteromonas alba sp. nov., a marine bacterium isolated from the seawater of the West Pacific Ocean.</title>
        <authorList>
            <person name="Sun C."/>
            <person name="Wu Y.-H."/>
            <person name="Xamxidin M."/>
            <person name="Cheng H."/>
            <person name="Xu X.-W."/>
        </authorList>
    </citation>
    <scope>NUCLEOTIDE SEQUENCE [LARGE SCALE GENOMIC DNA]</scope>
    <source>
        <strain evidence="5">190</strain>
    </source>
</reference>
<dbReference type="Gene3D" id="3.30.420.10">
    <property type="entry name" value="Ribonuclease H-like superfamily/Ribonuclease H"/>
    <property type="match status" value="1"/>
</dbReference>
<proteinExistence type="predicted"/>